<evidence type="ECO:0000313" key="1">
    <source>
        <dbReference type="EMBL" id="OHT44467.1"/>
    </source>
</evidence>
<dbReference type="OrthoDB" id="1376626at2"/>
<reference evidence="1" key="2">
    <citation type="submission" date="2016-09" db="EMBL/GenBank/DDBJ databases">
        <authorList>
            <person name="Capua I."/>
            <person name="De Benedictis P."/>
            <person name="Joannis T."/>
            <person name="Lombin L.H."/>
            <person name="Cattoli G."/>
        </authorList>
    </citation>
    <scope>NUCLEOTIDE SEQUENCE [LARGE SCALE GENOMIC DNA]</scope>
    <source>
        <strain evidence="1">MSU</strain>
    </source>
</reference>
<proteinExistence type="predicted"/>
<reference evidence="2 4" key="3">
    <citation type="submission" date="2016-11" db="EMBL/GenBank/DDBJ databases">
        <title>Whole genomes of Flavobacteriaceae.</title>
        <authorList>
            <person name="Stine C."/>
            <person name="Li C."/>
            <person name="Tadesse D."/>
        </authorList>
    </citation>
    <scope>NUCLEOTIDE SEQUENCE [LARGE SCALE GENOMIC DNA]</scope>
    <source>
        <strain evidence="2 4">ATCC BAA-2541</strain>
    </source>
</reference>
<sequence length="73" mass="8298">MKKQDQIRFYRRQLESSKEMQALAMQNYNIAAQIESEATSALEVLGASLERTRKGEHKLSDKARISLLGSLTK</sequence>
<comment type="caution">
    <text evidence="1">The sequence shown here is derived from an EMBL/GenBank/DDBJ whole genome shotgun (WGS) entry which is preliminary data.</text>
</comment>
<dbReference type="Proteomes" id="UP000198319">
    <property type="component" value="Unassembled WGS sequence"/>
</dbReference>
<gene>
    <name evidence="2" type="ORF">B0A71_12700</name>
    <name evidence="1" type="ORF">BHE19_12170</name>
</gene>
<reference evidence="3" key="1">
    <citation type="submission" date="2016-09" db="EMBL/GenBank/DDBJ databases">
        <authorList>
            <person name="Chen S."/>
            <person name="Walker E."/>
        </authorList>
    </citation>
    <scope>NUCLEOTIDE SEQUENCE [LARGE SCALE GENOMIC DNA]</scope>
    <source>
        <strain evidence="3">MSU</strain>
    </source>
</reference>
<name>A0A1S1J1I1_9FLAO</name>
<evidence type="ECO:0000313" key="2">
    <source>
        <dbReference type="EMBL" id="OXB19397.1"/>
    </source>
</evidence>
<dbReference type="Proteomes" id="UP000180252">
    <property type="component" value="Unassembled WGS sequence"/>
</dbReference>
<dbReference type="STRING" id="1278819.BHE19_12170"/>
<evidence type="ECO:0000313" key="4">
    <source>
        <dbReference type="Proteomes" id="UP000198319"/>
    </source>
</evidence>
<dbReference type="RefSeq" id="WP_070907736.1">
    <property type="nucleotide sequence ID" value="NZ_MIKE01000024.1"/>
</dbReference>
<accession>A0A1S1J1I1</accession>
<dbReference type="AlphaFoldDB" id="A0A1S1J1I1"/>
<protein>
    <submittedName>
        <fullName evidence="1">Uncharacterized protein</fullName>
    </submittedName>
</protein>
<keyword evidence="4" id="KW-1185">Reference proteome</keyword>
<dbReference type="EMBL" id="MIKE01000024">
    <property type="protein sequence ID" value="OHT44467.1"/>
    <property type="molecule type" value="Genomic_DNA"/>
</dbReference>
<dbReference type="EMBL" id="MUHG01000018">
    <property type="protein sequence ID" value="OXB19397.1"/>
    <property type="molecule type" value="Genomic_DNA"/>
</dbReference>
<organism evidence="1 3">
    <name type="scientific">Flavobacterium tructae</name>
    <dbReference type="NCBI Taxonomy" id="1114873"/>
    <lineage>
        <taxon>Bacteria</taxon>
        <taxon>Pseudomonadati</taxon>
        <taxon>Bacteroidota</taxon>
        <taxon>Flavobacteriia</taxon>
        <taxon>Flavobacteriales</taxon>
        <taxon>Flavobacteriaceae</taxon>
        <taxon>Flavobacterium</taxon>
    </lineage>
</organism>
<evidence type="ECO:0000313" key="3">
    <source>
        <dbReference type="Proteomes" id="UP000180252"/>
    </source>
</evidence>